<keyword evidence="1" id="KW-0472">Membrane</keyword>
<organism evidence="2 3">
    <name type="scientific">Caenorhabditis briggsae</name>
    <dbReference type="NCBI Taxonomy" id="6238"/>
    <lineage>
        <taxon>Eukaryota</taxon>
        <taxon>Metazoa</taxon>
        <taxon>Ecdysozoa</taxon>
        <taxon>Nematoda</taxon>
        <taxon>Chromadorea</taxon>
        <taxon>Rhabditida</taxon>
        <taxon>Rhabditina</taxon>
        <taxon>Rhabditomorpha</taxon>
        <taxon>Rhabditoidea</taxon>
        <taxon>Rhabditidae</taxon>
        <taxon>Peloderinae</taxon>
        <taxon>Caenorhabditis</taxon>
    </lineage>
</organism>
<dbReference type="Proteomes" id="UP000827892">
    <property type="component" value="Chromosome II"/>
</dbReference>
<sequence length="94" mass="10695">MKKLLSLLKKDVILVRRNKVWTTFEVLIPVMILLLPLAFLDESYLVTYKTLQEERNSLRALSGSINEVDLEDVVPDIELAVDGCDVPPDVDVRI</sequence>
<keyword evidence="1" id="KW-0812">Transmembrane</keyword>
<gene>
    <name evidence="2" type="ORF">L3Y34_017710</name>
</gene>
<evidence type="ECO:0000313" key="3">
    <source>
        <dbReference type="Proteomes" id="UP000827892"/>
    </source>
</evidence>
<reference evidence="2 3" key="1">
    <citation type="submission" date="2022-05" db="EMBL/GenBank/DDBJ databases">
        <title>Chromosome-level reference genomes for two strains of Caenorhabditis briggsae: an improved platform for comparative genomics.</title>
        <authorList>
            <person name="Stevens L."/>
            <person name="Andersen E.C."/>
        </authorList>
    </citation>
    <scope>NUCLEOTIDE SEQUENCE [LARGE SCALE GENOMIC DNA]</scope>
    <source>
        <strain evidence="2">QX1410_ONT</strain>
        <tissue evidence="2">Whole-organism</tissue>
    </source>
</reference>
<protein>
    <submittedName>
        <fullName evidence="2">Uncharacterized protein</fullName>
    </submittedName>
</protein>
<evidence type="ECO:0000313" key="2">
    <source>
        <dbReference type="EMBL" id="ULU05180.1"/>
    </source>
</evidence>
<keyword evidence="1" id="KW-1133">Transmembrane helix</keyword>
<accession>A0AAE9DJC7</accession>
<evidence type="ECO:0000256" key="1">
    <source>
        <dbReference type="SAM" id="Phobius"/>
    </source>
</evidence>
<proteinExistence type="predicted"/>
<dbReference type="AlphaFoldDB" id="A0AAE9DJC7"/>
<feature type="transmembrane region" description="Helical" evidence="1">
    <location>
        <begin position="20"/>
        <end position="40"/>
    </location>
</feature>
<name>A0AAE9DJC7_CAEBR</name>
<dbReference type="EMBL" id="CP090892">
    <property type="protein sequence ID" value="ULU05180.1"/>
    <property type="molecule type" value="Genomic_DNA"/>
</dbReference>